<keyword evidence="2" id="KW-0812">Transmembrane</keyword>
<gene>
    <name evidence="3" type="ORF">MANAM107_18460</name>
</gene>
<keyword evidence="4" id="KW-1185">Reference proteome</keyword>
<evidence type="ECO:0000256" key="1">
    <source>
        <dbReference type="SAM" id="MobiDB-lite"/>
    </source>
</evidence>
<feature type="region of interest" description="Disordered" evidence="1">
    <location>
        <begin position="1"/>
        <end position="21"/>
    </location>
</feature>
<proteinExistence type="predicted"/>
<protein>
    <recommendedName>
        <fullName evidence="5">PH domain-containing protein</fullName>
    </recommendedName>
</protein>
<keyword evidence="2" id="KW-1133">Transmembrane helix</keyword>
<accession>A0ABM7UCS7</accession>
<name>A0ABM7UCS7_9ACTO</name>
<evidence type="ECO:0000256" key="2">
    <source>
        <dbReference type="SAM" id="Phobius"/>
    </source>
</evidence>
<dbReference type="Proteomes" id="UP000824496">
    <property type="component" value="Chromosome"/>
</dbReference>
<dbReference type="EMBL" id="AP025017">
    <property type="protein sequence ID" value="BDA65012.1"/>
    <property type="molecule type" value="Genomic_DNA"/>
</dbReference>
<feature type="transmembrane region" description="Helical" evidence="2">
    <location>
        <begin position="64"/>
        <end position="86"/>
    </location>
</feature>
<reference evidence="3 4" key="1">
    <citation type="submission" date="2021-08" db="EMBL/GenBank/DDBJ databases">
        <title>Whole genome sequence of novel Actinomyces species strain MAS-1.</title>
        <authorList>
            <person name="Saito M."/>
            <person name="Kuwahara N."/>
            <person name="Takizawa T."/>
            <person name="Gotouda H."/>
            <person name="Ochiai T."/>
        </authorList>
    </citation>
    <scope>NUCLEOTIDE SEQUENCE [LARGE SCALE GENOMIC DNA]</scope>
    <source>
        <strain evidence="3 4">MAS-1</strain>
    </source>
</reference>
<organism evidence="3 4">
    <name type="scientific">Actinomyces capricornis</name>
    <dbReference type="NCBI Taxonomy" id="2755559"/>
    <lineage>
        <taxon>Bacteria</taxon>
        <taxon>Bacillati</taxon>
        <taxon>Actinomycetota</taxon>
        <taxon>Actinomycetes</taxon>
        <taxon>Actinomycetales</taxon>
        <taxon>Actinomycetaceae</taxon>
        <taxon>Actinomyces</taxon>
    </lineage>
</organism>
<evidence type="ECO:0000313" key="3">
    <source>
        <dbReference type="EMBL" id="BDA65012.1"/>
    </source>
</evidence>
<feature type="transmembrane region" description="Helical" evidence="2">
    <location>
        <begin position="38"/>
        <end position="58"/>
    </location>
</feature>
<evidence type="ECO:0008006" key="5">
    <source>
        <dbReference type="Google" id="ProtNLM"/>
    </source>
</evidence>
<keyword evidence="2" id="KW-0472">Membrane</keyword>
<evidence type="ECO:0000313" key="4">
    <source>
        <dbReference type="Proteomes" id="UP000824496"/>
    </source>
</evidence>
<sequence length="212" mass="23053">MVGAGSGAHLRESSVPAPSSMVGELGTDSLRLVGRRPIGTCSVISACAALLCYVGVTARTDELMRFFLSVALICAIIAAAMTGIILRGVGMIIDREGVVDRTTWLPALFLPWSLIGGSYIRGDHVVVMLKKNHPDYASLSILERLRVESATGVVHLPTRHLDIDPLELVGVLEWGRLLAEIPDGLPPEELDLRMAMMRDVFVSTMRAVHYRH</sequence>